<evidence type="ECO:0000313" key="3">
    <source>
        <dbReference type="EMBL" id="VYT26327.1"/>
    </source>
</evidence>
<sequence length="346" mass="39333">MKLKTILFFISCALPCLEHAQTFGGGYTTEWQWNMGDKANWVNLLRLELTLPLWKQGSLEAATIHIAKTNGCIVDDRQTFSNIEEENKWAAIAVLGYMHVWKNARLFAGVRNVNEDFFTSDVTSLFTGSSCGIFPTISASYPIANYPLSGLMVYFDVSMSGWLFKNSLYNGAGYNGWTRHDNPFLVNPKRDGVFDMAQLEYEYKNRRYFAGAALHSRHYPVDEEGEISSVEASSKKVSCAWWIYCEQPIWTSTEKTVSLMVQYSENTCRQSGCYRYGEIGCVYDDGSNRLGVSSQYARFFRDTERSVEVTWCKTISKSLSVQPTFQYISNGSGTFTVLCARIHYSF</sequence>
<evidence type="ECO:0000256" key="1">
    <source>
        <dbReference type="ARBA" id="ARBA00008769"/>
    </source>
</evidence>
<dbReference type="RefSeq" id="WP_156729973.1">
    <property type="nucleotide sequence ID" value="NZ_CACRSZ010000049.1"/>
</dbReference>
<comment type="similarity">
    <text evidence="1">Belongs to the OprB family.</text>
</comment>
<feature type="chain" id="PRO_5026972816" description="Carbohydrate porin" evidence="2">
    <location>
        <begin position="21"/>
        <end position="346"/>
    </location>
</feature>
<evidence type="ECO:0008006" key="4">
    <source>
        <dbReference type="Google" id="ProtNLM"/>
    </source>
</evidence>
<accession>A0A6N2V9P1</accession>
<gene>
    <name evidence="3" type="ORF">BFLFYP10_02071</name>
</gene>
<dbReference type="AlphaFoldDB" id="A0A6N2V9P1"/>
<protein>
    <recommendedName>
        <fullName evidence="4">Carbohydrate porin</fullName>
    </recommendedName>
</protein>
<dbReference type="EMBL" id="CACRSZ010000049">
    <property type="protein sequence ID" value="VYT26327.1"/>
    <property type="molecule type" value="Genomic_DNA"/>
</dbReference>
<dbReference type="InterPro" id="IPR038673">
    <property type="entry name" value="OprB_sf"/>
</dbReference>
<evidence type="ECO:0000256" key="2">
    <source>
        <dbReference type="SAM" id="SignalP"/>
    </source>
</evidence>
<dbReference type="Gene3D" id="2.40.160.180">
    <property type="entry name" value="Carbohydrate-selective porin OprB"/>
    <property type="match status" value="1"/>
</dbReference>
<proteinExistence type="inferred from homology"/>
<feature type="signal peptide" evidence="2">
    <location>
        <begin position="1"/>
        <end position="20"/>
    </location>
</feature>
<reference evidence="3" key="1">
    <citation type="submission" date="2019-11" db="EMBL/GenBank/DDBJ databases">
        <authorList>
            <person name="Feng L."/>
        </authorList>
    </citation>
    <scope>NUCLEOTIDE SEQUENCE</scope>
    <source>
        <strain evidence="3">BfaecisLFYP10</strain>
    </source>
</reference>
<organism evidence="3">
    <name type="scientific">Bacteroides faecis</name>
    <dbReference type="NCBI Taxonomy" id="674529"/>
    <lineage>
        <taxon>Bacteria</taxon>
        <taxon>Pseudomonadati</taxon>
        <taxon>Bacteroidota</taxon>
        <taxon>Bacteroidia</taxon>
        <taxon>Bacteroidales</taxon>
        <taxon>Bacteroidaceae</taxon>
        <taxon>Bacteroides</taxon>
    </lineage>
</organism>
<name>A0A6N2V9P1_9BACE</name>
<keyword evidence="2" id="KW-0732">Signal</keyword>